<sequence>MVDNIRDDFTIQEGKEYNVTPRDRKTSLSKVRASMLNAHDAINTQTAKLSRYRKTFRIIYTLVLIFTIAVIWISLIGPLVVGFLSRPSLDNLQRPNVAILNSSLARNPKYLPPKCVTNGTNTTNNYSINCPIDYVFNCTMCVPICGLWHPSGSSYYIGYRVTTIIAAVVDFLFSVFGLIILLRVPGTFRFPQINYVFMFINAVIFSMVLMSAALPGPFYFFCEQRLEDYAIVSQEPAIYLTIIGIVAHISYFSFNIWFLCATVNVFIIVYFPSWQILQSRKHKITLFIIECGVSFGIPPLFPIIYLALYKEYTFIRLPQIPFIVEPLPALVFIIFPLLIFTALSLTIISLTLYKLQLQKLIVMADRQKIQLKSFEIRLIIFAISLGVVVFVVFLEISFDVRYSIILQFTLEEFWSCLTLENNFDLFHVSNLTCPMDYTAYSLPIFTYIGDMGLGVWSILLLVILTTKETRNAWTTLFNKLCRNPVTTVISHSKFHIPSKIESVHTTHVHDVIK</sequence>
<dbReference type="Gene3D" id="1.20.1070.10">
    <property type="entry name" value="Rhodopsin 7-helix transmembrane proteins"/>
    <property type="match status" value="1"/>
</dbReference>
<feature type="transmembrane region" description="Helical" evidence="1">
    <location>
        <begin position="444"/>
        <end position="464"/>
    </location>
</feature>
<name>A0AAV7KL39_9METZ</name>
<gene>
    <name evidence="2" type="ORF">LOD99_9675</name>
</gene>
<feature type="transmembrane region" description="Helical" evidence="1">
    <location>
        <begin position="329"/>
        <end position="353"/>
    </location>
</feature>
<evidence type="ECO:0000313" key="3">
    <source>
        <dbReference type="Proteomes" id="UP001165289"/>
    </source>
</evidence>
<feature type="transmembrane region" description="Helical" evidence="1">
    <location>
        <begin position="374"/>
        <end position="394"/>
    </location>
</feature>
<evidence type="ECO:0000256" key="1">
    <source>
        <dbReference type="SAM" id="Phobius"/>
    </source>
</evidence>
<dbReference type="EMBL" id="JAKMXF010000003">
    <property type="protein sequence ID" value="KAI6661904.1"/>
    <property type="molecule type" value="Genomic_DNA"/>
</dbReference>
<organism evidence="2 3">
    <name type="scientific">Oopsacas minuta</name>
    <dbReference type="NCBI Taxonomy" id="111878"/>
    <lineage>
        <taxon>Eukaryota</taxon>
        <taxon>Metazoa</taxon>
        <taxon>Porifera</taxon>
        <taxon>Hexactinellida</taxon>
        <taxon>Hexasterophora</taxon>
        <taxon>Lyssacinosida</taxon>
        <taxon>Leucopsacidae</taxon>
        <taxon>Oopsacas</taxon>
    </lineage>
</organism>
<reference evidence="2 3" key="1">
    <citation type="journal article" date="2023" name="BMC Biol.">
        <title>The compact genome of the sponge Oopsacas minuta (Hexactinellida) is lacking key metazoan core genes.</title>
        <authorList>
            <person name="Santini S."/>
            <person name="Schenkelaars Q."/>
            <person name="Jourda C."/>
            <person name="Duchesne M."/>
            <person name="Belahbib H."/>
            <person name="Rocher C."/>
            <person name="Selva M."/>
            <person name="Riesgo A."/>
            <person name="Vervoort M."/>
            <person name="Leys S.P."/>
            <person name="Kodjabachian L."/>
            <person name="Le Bivic A."/>
            <person name="Borchiellini C."/>
            <person name="Claverie J.M."/>
            <person name="Renard E."/>
        </authorList>
    </citation>
    <scope>NUCLEOTIDE SEQUENCE [LARGE SCALE GENOMIC DNA]</scope>
    <source>
        <strain evidence="2">SPO-2</strain>
    </source>
</reference>
<feature type="transmembrane region" description="Helical" evidence="1">
    <location>
        <begin position="58"/>
        <end position="84"/>
    </location>
</feature>
<protein>
    <submittedName>
        <fullName evidence="2">Uncharacterized protein</fullName>
    </submittedName>
</protein>
<keyword evidence="1" id="KW-0472">Membrane</keyword>
<keyword evidence="3" id="KW-1185">Reference proteome</keyword>
<comment type="caution">
    <text evidence="2">The sequence shown here is derived from an EMBL/GenBank/DDBJ whole genome shotgun (WGS) entry which is preliminary data.</text>
</comment>
<dbReference type="Proteomes" id="UP001165289">
    <property type="component" value="Unassembled WGS sequence"/>
</dbReference>
<dbReference type="AlphaFoldDB" id="A0AAV7KL39"/>
<keyword evidence="1" id="KW-1133">Transmembrane helix</keyword>
<feature type="transmembrane region" description="Helical" evidence="1">
    <location>
        <begin position="239"/>
        <end position="272"/>
    </location>
</feature>
<feature type="transmembrane region" description="Helical" evidence="1">
    <location>
        <begin position="157"/>
        <end position="182"/>
    </location>
</feature>
<feature type="transmembrane region" description="Helical" evidence="1">
    <location>
        <begin position="284"/>
        <end position="309"/>
    </location>
</feature>
<keyword evidence="1" id="KW-0812">Transmembrane</keyword>
<evidence type="ECO:0000313" key="2">
    <source>
        <dbReference type="EMBL" id="KAI6661904.1"/>
    </source>
</evidence>
<feature type="transmembrane region" description="Helical" evidence="1">
    <location>
        <begin position="194"/>
        <end position="219"/>
    </location>
</feature>
<proteinExistence type="predicted"/>
<accession>A0AAV7KL39</accession>